<dbReference type="Gene3D" id="1.10.10.10">
    <property type="entry name" value="Winged helix-like DNA-binding domain superfamily/Winged helix DNA-binding domain"/>
    <property type="match status" value="1"/>
</dbReference>
<feature type="domain" description="OmpR/PhoB-type" evidence="7">
    <location>
        <begin position="1"/>
        <end position="94"/>
    </location>
</feature>
<dbReference type="PROSITE" id="PS51755">
    <property type="entry name" value="OMPR_PHOB"/>
    <property type="match status" value="1"/>
</dbReference>
<evidence type="ECO:0000256" key="5">
    <source>
        <dbReference type="PROSITE-ProRule" id="PRU01091"/>
    </source>
</evidence>
<dbReference type="SUPFAM" id="SSF48452">
    <property type="entry name" value="TPR-like"/>
    <property type="match status" value="1"/>
</dbReference>
<dbReference type="SMART" id="SM00862">
    <property type="entry name" value="Trans_reg_C"/>
    <property type="match status" value="1"/>
</dbReference>
<evidence type="ECO:0000256" key="3">
    <source>
        <dbReference type="ARBA" id="ARBA00023125"/>
    </source>
</evidence>
<keyword evidence="2" id="KW-0805">Transcription regulation</keyword>
<dbReference type="InterPro" id="IPR011990">
    <property type="entry name" value="TPR-like_helical_dom_sf"/>
</dbReference>
<feature type="region of interest" description="Disordered" evidence="6">
    <location>
        <begin position="250"/>
        <end position="287"/>
    </location>
</feature>
<proteinExistence type="inferred from homology"/>
<dbReference type="Pfam" id="PF13191">
    <property type="entry name" value="AAA_16"/>
    <property type="match status" value="1"/>
</dbReference>
<comment type="caution">
    <text evidence="8">The sequence shown here is derived from an EMBL/GenBank/DDBJ whole genome shotgun (WGS) entry which is preliminary data.</text>
</comment>
<dbReference type="InterPro" id="IPR016032">
    <property type="entry name" value="Sig_transdc_resp-reg_C-effctor"/>
</dbReference>
<protein>
    <recommendedName>
        <fullName evidence="7">OmpR/PhoB-type domain-containing protein</fullName>
    </recommendedName>
</protein>
<dbReference type="Pfam" id="PF00486">
    <property type="entry name" value="Trans_reg_C"/>
    <property type="match status" value="1"/>
</dbReference>
<sequence length="520" mass="56221">MRFSLLGPLGVTREGAAVDLGSPKQRAVLALMLLDRGHVVSTERICAAVWGERLPANTTASLHAYISNLRRLLRDDVTGTSPIVRQPPGYLLDIPAKQTDLGEFRALATAARTAADAEDWPVVLSTSERALALWRGPLLADLADRDWVSVAATGLDEIVVECREHHLSALLASAQIAPALVEVAALRRAHPLRDRSCWLHMLTLYRAGRSPEALEVYRRHAAHLDEELGLEPGPELRDLQGSILRHDPELTAWPRRPGWTGARPTEAPAPATPPTPRPTADPPPTSTLVGRRREIEAVEHLAADVVAGATRWLTLVGPAGIGKTRLAQFASNRVIELGGSAVWARNPEETTPIWWSMRQLVRGLGDDADTVLAVPAGVDPDTARFAIYERVQELIENHARSGPLALVVDDVQWTDPASLGCLAYLSTALTDRSVAVVLTLRDQATDPALTRLLAGAARGQANRQMAIPAMTPTEVAILADQIAEESLTDAERATLAERTGGNPLFVSEYARLSRAERAEG</sequence>
<keyword evidence="4" id="KW-0804">Transcription</keyword>
<dbReference type="InterPro" id="IPR041664">
    <property type="entry name" value="AAA_16"/>
</dbReference>
<dbReference type="Proteomes" id="UP000632454">
    <property type="component" value="Unassembled WGS sequence"/>
</dbReference>
<gene>
    <name evidence="8" type="ORF">GCM10007298_22460</name>
</gene>
<dbReference type="InterPro" id="IPR005158">
    <property type="entry name" value="BTAD"/>
</dbReference>
<comment type="similarity">
    <text evidence="1">Belongs to the AfsR/DnrI/RedD regulatory family.</text>
</comment>
<dbReference type="PANTHER" id="PTHR35807">
    <property type="entry name" value="TRANSCRIPTIONAL REGULATOR REDD-RELATED"/>
    <property type="match status" value="1"/>
</dbReference>
<evidence type="ECO:0000259" key="7">
    <source>
        <dbReference type="PROSITE" id="PS51755"/>
    </source>
</evidence>
<dbReference type="PANTHER" id="PTHR35807:SF1">
    <property type="entry name" value="TRANSCRIPTIONAL REGULATOR REDD"/>
    <property type="match status" value="1"/>
</dbReference>
<accession>A0ABQ1USL5</accession>
<feature type="DNA-binding region" description="OmpR/PhoB-type" evidence="5">
    <location>
        <begin position="1"/>
        <end position="94"/>
    </location>
</feature>
<dbReference type="CDD" id="cd00383">
    <property type="entry name" value="trans_reg_C"/>
    <property type="match status" value="1"/>
</dbReference>
<dbReference type="SUPFAM" id="SSF46894">
    <property type="entry name" value="C-terminal effector domain of the bipartite response regulators"/>
    <property type="match status" value="1"/>
</dbReference>
<dbReference type="SMART" id="SM01043">
    <property type="entry name" value="BTAD"/>
    <property type="match status" value="1"/>
</dbReference>
<reference evidence="9" key="1">
    <citation type="journal article" date="2019" name="Int. J. Syst. Evol. Microbiol.">
        <title>The Global Catalogue of Microorganisms (GCM) 10K type strain sequencing project: providing services to taxonomists for standard genome sequencing and annotation.</title>
        <authorList>
            <consortium name="The Broad Institute Genomics Platform"/>
            <consortium name="The Broad Institute Genome Sequencing Center for Infectious Disease"/>
            <person name="Wu L."/>
            <person name="Ma J."/>
        </authorList>
    </citation>
    <scope>NUCLEOTIDE SEQUENCE [LARGE SCALE GENOMIC DNA]</scope>
    <source>
        <strain evidence="9">CCM 7855</strain>
    </source>
</reference>
<dbReference type="InterPro" id="IPR027417">
    <property type="entry name" value="P-loop_NTPase"/>
</dbReference>
<dbReference type="InterPro" id="IPR051677">
    <property type="entry name" value="AfsR-DnrI-RedD_regulator"/>
</dbReference>
<name>A0ABQ1USL5_9NOCA</name>
<evidence type="ECO:0000313" key="8">
    <source>
        <dbReference type="EMBL" id="GGF26083.1"/>
    </source>
</evidence>
<keyword evidence="3 5" id="KW-0238">DNA-binding</keyword>
<dbReference type="Pfam" id="PF03704">
    <property type="entry name" value="BTAD"/>
    <property type="match status" value="1"/>
</dbReference>
<dbReference type="SUPFAM" id="SSF52540">
    <property type="entry name" value="P-loop containing nucleoside triphosphate hydrolases"/>
    <property type="match status" value="1"/>
</dbReference>
<organism evidence="8 9">
    <name type="scientific">Williamsia phyllosphaerae</name>
    <dbReference type="NCBI Taxonomy" id="885042"/>
    <lineage>
        <taxon>Bacteria</taxon>
        <taxon>Bacillati</taxon>
        <taxon>Actinomycetota</taxon>
        <taxon>Actinomycetes</taxon>
        <taxon>Mycobacteriales</taxon>
        <taxon>Nocardiaceae</taxon>
        <taxon>Williamsia</taxon>
    </lineage>
</organism>
<keyword evidence="9" id="KW-1185">Reference proteome</keyword>
<evidence type="ECO:0000256" key="1">
    <source>
        <dbReference type="ARBA" id="ARBA00005820"/>
    </source>
</evidence>
<dbReference type="EMBL" id="BMCS01000001">
    <property type="protein sequence ID" value="GGF26083.1"/>
    <property type="molecule type" value="Genomic_DNA"/>
</dbReference>
<evidence type="ECO:0000313" key="9">
    <source>
        <dbReference type="Proteomes" id="UP000632454"/>
    </source>
</evidence>
<dbReference type="CDD" id="cd15831">
    <property type="entry name" value="BTAD"/>
    <property type="match status" value="1"/>
</dbReference>
<dbReference type="InterPro" id="IPR036388">
    <property type="entry name" value="WH-like_DNA-bd_sf"/>
</dbReference>
<dbReference type="Gene3D" id="3.40.50.300">
    <property type="entry name" value="P-loop containing nucleotide triphosphate hydrolases"/>
    <property type="match status" value="1"/>
</dbReference>
<evidence type="ECO:0000256" key="2">
    <source>
        <dbReference type="ARBA" id="ARBA00023015"/>
    </source>
</evidence>
<dbReference type="RefSeq" id="WP_308691058.1">
    <property type="nucleotide sequence ID" value="NZ_BMCS01000001.1"/>
</dbReference>
<evidence type="ECO:0000256" key="4">
    <source>
        <dbReference type="ARBA" id="ARBA00023163"/>
    </source>
</evidence>
<evidence type="ECO:0000256" key="6">
    <source>
        <dbReference type="SAM" id="MobiDB-lite"/>
    </source>
</evidence>
<dbReference type="Gene3D" id="1.25.40.10">
    <property type="entry name" value="Tetratricopeptide repeat domain"/>
    <property type="match status" value="1"/>
</dbReference>
<dbReference type="InterPro" id="IPR001867">
    <property type="entry name" value="OmpR/PhoB-type_DNA-bd"/>
</dbReference>
<feature type="compositionally biased region" description="Pro residues" evidence="6">
    <location>
        <begin position="270"/>
        <end position="285"/>
    </location>
</feature>